<organism evidence="2 3">
    <name type="scientific">Penicillium capsulatum</name>
    <dbReference type="NCBI Taxonomy" id="69766"/>
    <lineage>
        <taxon>Eukaryota</taxon>
        <taxon>Fungi</taxon>
        <taxon>Dikarya</taxon>
        <taxon>Ascomycota</taxon>
        <taxon>Pezizomycotina</taxon>
        <taxon>Eurotiomycetes</taxon>
        <taxon>Eurotiomycetidae</taxon>
        <taxon>Eurotiales</taxon>
        <taxon>Aspergillaceae</taxon>
        <taxon>Penicillium</taxon>
    </lineage>
</organism>
<dbReference type="AlphaFoldDB" id="A0A9W9LQ11"/>
<dbReference type="EMBL" id="JAPQKO010000003">
    <property type="protein sequence ID" value="KAJ5171819.1"/>
    <property type="molecule type" value="Genomic_DNA"/>
</dbReference>
<comment type="caution">
    <text evidence="2">The sequence shown here is derived from an EMBL/GenBank/DDBJ whole genome shotgun (WGS) entry which is preliminary data.</text>
</comment>
<keyword evidence="1" id="KW-0472">Membrane</keyword>
<dbReference type="Proteomes" id="UP001146351">
    <property type="component" value="Unassembled WGS sequence"/>
</dbReference>
<feature type="transmembrane region" description="Helical" evidence="1">
    <location>
        <begin position="285"/>
        <end position="304"/>
    </location>
</feature>
<keyword evidence="1" id="KW-1133">Transmembrane helix</keyword>
<name>A0A9W9LQ11_9EURO</name>
<evidence type="ECO:0000313" key="3">
    <source>
        <dbReference type="Proteomes" id="UP001146351"/>
    </source>
</evidence>
<evidence type="ECO:0000313" key="2">
    <source>
        <dbReference type="EMBL" id="KAJ5171819.1"/>
    </source>
</evidence>
<feature type="transmembrane region" description="Helical" evidence="1">
    <location>
        <begin position="256"/>
        <end position="278"/>
    </location>
</feature>
<reference evidence="2" key="1">
    <citation type="submission" date="2022-11" db="EMBL/GenBank/DDBJ databases">
        <authorList>
            <person name="Petersen C."/>
        </authorList>
    </citation>
    <scope>NUCLEOTIDE SEQUENCE</scope>
    <source>
        <strain evidence="2">IBT 21917</strain>
    </source>
</reference>
<evidence type="ECO:0000256" key="1">
    <source>
        <dbReference type="SAM" id="Phobius"/>
    </source>
</evidence>
<protein>
    <submittedName>
        <fullName evidence="2">Uncharacterized protein</fullName>
    </submittedName>
</protein>
<accession>A0A9W9LQ11</accession>
<keyword evidence="3" id="KW-1185">Reference proteome</keyword>
<proteinExistence type="predicted"/>
<dbReference type="OrthoDB" id="4360117at2759"/>
<gene>
    <name evidence="2" type="ORF">N7492_004412</name>
</gene>
<reference evidence="2" key="2">
    <citation type="journal article" date="2023" name="IMA Fungus">
        <title>Comparative genomic study of the Penicillium genus elucidates a diverse pangenome and 15 lateral gene transfer events.</title>
        <authorList>
            <person name="Petersen C."/>
            <person name="Sorensen T."/>
            <person name="Nielsen M.R."/>
            <person name="Sondergaard T.E."/>
            <person name="Sorensen J.L."/>
            <person name="Fitzpatrick D.A."/>
            <person name="Frisvad J.C."/>
            <person name="Nielsen K.L."/>
        </authorList>
    </citation>
    <scope>NUCLEOTIDE SEQUENCE</scope>
    <source>
        <strain evidence="2">IBT 21917</strain>
    </source>
</reference>
<sequence length="632" mass="69650">MSIPTGVILVRNEGYGWGPEGTIWNFTTGSGGKLSNFKAACQGSSCSGINGNKQGSGLMKQRDDGSWYFNVTADMQPSLQITGALTEDTASKRRREANGQKKFPFEIFGEPPCPGKIAKNCTRKFALDDNDWEAYKVDDFLEKYLKKKNINSFDDLRSNAVKDFMAPSTAAQLKCDITSPGAFECTPPDYQQCKDDSDNINLIRGNLIAKGIIQFTGYMHNMWSALDDQKNTIGERIDSMVPKFIQPALEVSWNQVMSTIGAFLGVFTAIFVLMAGFLGPIAGAAVSAIPIAISAGFNIAGAIGNIENPGATDTLFKQSDHYTDGAMNMINQTSYGFQAFYESDAIGQSGIQKILRGGGWNSDSAVKAFNDQGLGSKMTAWFEKIMVTRLINQILTDNGIFLIHIVYGDDVPYNGKKWGLTQDMCEHHWKGDTSWKYVVDCEQTYDPDQGKGMTVFVRPDRMSAPTKDLVQPFSYNKQTIEPLDIMKSAMAGQSQYGFNHTKLDSNLAEGLTETNAGDFAEKFENMPFSEPGLFTIPLCVVTDLVDIPGVGQVFMDQEGQQGSAQYFHNTDPCCKNFKAKFKNGTEGAFVDFVDDDVKKAVSSCNLKGMVRTWTCREDNFDKYGGCVRPVRM</sequence>
<keyword evidence="1" id="KW-0812">Transmembrane</keyword>